<reference evidence="1" key="1">
    <citation type="thesis" date="2020" institute="ProQuest LLC" country="789 East Eisenhower Parkway, Ann Arbor, MI, USA">
        <title>Comparative Genomics and Chromosome Evolution.</title>
        <authorList>
            <person name="Mudd A.B."/>
        </authorList>
    </citation>
    <scope>NUCLEOTIDE SEQUENCE</scope>
    <source>
        <strain evidence="1">1538</strain>
        <tissue evidence="1">Blood</tissue>
    </source>
</reference>
<dbReference type="EMBL" id="DYDO01000006">
    <property type="protein sequence ID" value="DBA23303.1"/>
    <property type="molecule type" value="Genomic_DNA"/>
</dbReference>
<proteinExistence type="predicted"/>
<dbReference type="Proteomes" id="UP001181693">
    <property type="component" value="Unassembled WGS sequence"/>
</dbReference>
<keyword evidence="2" id="KW-1185">Reference proteome</keyword>
<comment type="caution">
    <text evidence="1">The sequence shown here is derived from an EMBL/GenBank/DDBJ whole genome shotgun (WGS) entry which is preliminary data.</text>
</comment>
<evidence type="ECO:0000313" key="1">
    <source>
        <dbReference type="EMBL" id="DBA23303.1"/>
    </source>
</evidence>
<evidence type="ECO:0000313" key="2">
    <source>
        <dbReference type="Proteomes" id="UP001181693"/>
    </source>
</evidence>
<protein>
    <submittedName>
        <fullName evidence="1">Uncharacterized protein</fullName>
    </submittedName>
</protein>
<sequence length="82" mass="9260">MPTTMSKIKNSPVTCTFSNECSKITVTYIDGVRAVLWTAKTYHSKIHCSINYCVGTTAAKPTLPFKEDHNIFSQQEQKVEYP</sequence>
<gene>
    <name evidence="1" type="ORF">GDO54_014231</name>
</gene>
<organism evidence="1 2">
    <name type="scientific">Pyxicephalus adspersus</name>
    <name type="common">African bullfrog</name>
    <dbReference type="NCBI Taxonomy" id="30357"/>
    <lineage>
        <taxon>Eukaryota</taxon>
        <taxon>Metazoa</taxon>
        <taxon>Chordata</taxon>
        <taxon>Craniata</taxon>
        <taxon>Vertebrata</taxon>
        <taxon>Euteleostomi</taxon>
        <taxon>Amphibia</taxon>
        <taxon>Batrachia</taxon>
        <taxon>Anura</taxon>
        <taxon>Neobatrachia</taxon>
        <taxon>Ranoidea</taxon>
        <taxon>Pyxicephalidae</taxon>
        <taxon>Pyxicephalinae</taxon>
        <taxon>Pyxicephalus</taxon>
    </lineage>
</organism>
<dbReference type="AlphaFoldDB" id="A0AAV3AMD2"/>
<name>A0AAV3AMD2_PYXAD</name>
<accession>A0AAV3AMD2</accession>